<dbReference type="EMBL" id="BRVO01000003">
    <property type="protein sequence ID" value="GLB50523.1"/>
    <property type="molecule type" value="Genomic_DNA"/>
</dbReference>
<dbReference type="Proteomes" id="UP001143543">
    <property type="component" value="Unassembled WGS sequence"/>
</dbReference>
<dbReference type="InterPro" id="IPR046525">
    <property type="entry name" value="DUF6702"/>
</dbReference>
<accession>A0ABQ5MMD1</accession>
<evidence type="ECO:0008006" key="3">
    <source>
        <dbReference type="Google" id="ProtNLM"/>
    </source>
</evidence>
<organism evidence="1 2">
    <name type="scientific">Neptunitalea lumnitzerae</name>
    <dbReference type="NCBI Taxonomy" id="2965509"/>
    <lineage>
        <taxon>Bacteria</taxon>
        <taxon>Pseudomonadati</taxon>
        <taxon>Bacteroidota</taxon>
        <taxon>Flavobacteriia</taxon>
        <taxon>Flavobacteriales</taxon>
        <taxon>Flavobacteriaceae</taxon>
        <taxon>Neptunitalea</taxon>
    </lineage>
</organism>
<evidence type="ECO:0000313" key="1">
    <source>
        <dbReference type="EMBL" id="GLB50523.1"/>
    </source>
</evidence>
<protein>
    <recommendedName>
        <fullName evidence="3">Peptidase E</fullName>
    </recommendedName>
</protein>
<proteinExistence type="predicted"/>
<reference evidence="1" key="1">
    <citation type="submission" date="2022-07" db="EMBL/GenBank/DDBJ databases">
        <title>Taxonomy of Novel Oxalotrophic and Methylotrophic Bacteria.</title>
        <authorList>
            <person name="Sahin N."/>
            <person name="Tani A."/>
        </authorList>
    </citation>
    <scope>NUCLEOTIDE SEQUENCE</scope>
    <source>
        <strain evidence="1">Y10</strain>
    </source>
</reference>
<evidence type="ECO:0000313" key="2">
    <source>
        <dbReference type="Proteomes" id="UP001143543"/>
    </source>
</evidence>
<name>A0ABQ5MMD1_9FLAO</name>
<dbReference type="Pfam" id="PF20420">
    <property type="entry name" value="DUF6702"/>
    <property type="match status" value="1"/>
</dbReference>
<keyword evidence="2" id="KW-1185">Reference proteome</keyword>
<comment type="caution">
    <text evidence="1">The sequence shown here is derived from an EMBL/GenBank/DDBJ whole genome shotgun (WGS) entry which is preliminary data.</text>
</comment>
<dbReference type="RefSeq" id="WP_281766150.1">
    <property type="nucleotide sequence ID" value="NZ_BRVO01000003.1"/>
</dbReference>
<sequence>MKYTKLTLLTAVCIFLLSFTVHKYYVSTTEVTYSSKAKSFQITSRLFIDDVERTLNERYGINCQLDSDKEFKDAEKYLSLYFQEKFKIYLNGKQTPYQFLGKEYDTDLIKCYIEIPNINKADMKSVTVENSVLFEMFPEQQNIVHIKMNNSVKSFILTRENKKALLKI</sequence>
<gene>
    <name evidence="1" type="ORF">Y10_28910</name>
</gene>